<feature type="non-terminal residue" evidence="7">
    <location>
        <position position="1"/>
    </location>
</feature>
<name>A0ABV5E2R8_9ACTN</name>
<protein>
    <submittedName>
        <fullName evidence="7">Cytochrome c biogenesis protein ResB</fullName>
    </submittedName>
</protein>
<evidence type="ECO:0000256" key="1">
    <source>
        <dbReference type="ARBA" id="ARBA00004141"/>
    </source>
</evidence>
<sequence>KAVRARPVATPRNLSRMPYVARFSTDTPPDEVLARARKVLKGYRVERYENSVSGETGYLREAGNVLFHFALLGL</sequence>
<gene>
    <name evidence="7" type="ORF">VSQ78_25885</name>
</gene>
<keyword evidence="8" id="KW-1185">Reference proteome</keyword>
<evidence type="ECO:0000259" key="6">
    <source>
        <dbReference type="Pfam" id="PF05140"/>
    </source>
</evidence>
<dbReference type="Pfam" id="PF05140">
    <property type="entry name" value="ResB"/>
    <property type="match status" value="1"/>
</dbReference>
<accession>A0ABV5E2R8</accession>
<dbReference type="InterPro" id="IPR007816">
    <property type="entry name" value="ResB-like_domain"/>
</dbReference>
<evidence type="ECO:0000313" key="7">
    <source>
        <dbReference type="EMBL" id="MFB8771140.1"/>
    </source>
</evidence>
<reference evidence="7 8" key="1">
    <citation type="submission" date="2024-01" db="EMBL/GenBank/DDBJ databases">
        <title>Genome mining of biosynthetic gene clusters to explore secondary metabolites of Streptomyces sp.</title>
        <authorList>
            <person name="Baig A."/>
            <person name="Ajitkumar Shintre N."/>
            <person name="Kumar H."/>
            <person name="Anbarasu A."/>
            <person name="Ramaiah S."/>
        </authorList>
    </citation>
    <scope>NUCLEOTIDE SEQUENCE [LARGE SCALE GENOMIC DNA]</scope>
    <source>
        <strain evidence="7 8">A01</strain>
    </source>
</reference>
<organism evidence="7 8">
    <name type="scientific">Nocardiopsis alba</name>
    <dbReference type="NCBI Taxonomy" id="53437"/>
    <lineage>
        <taxon>Bacteria</taxon>
        <taxon>Bacillati</taxon>
        <taxon>Actinomycetota</taxon>
        <taxon>Actinomycetes</taxon>
        <taxon>Streptosporangiales</taxon>
        <taxon>Nocardiopsidaceae</taxon>
        <taxon>Nocardiopsis</taxon>
    </lineage>
</organism>
<keyword evidence="2" id="KW-0812">Transmembrane</keyword>
<keyword evidence="3" id="KW-0201">Cytochrome c-type biogenesis</keyword>
<evidence type="ECO:0000313" key="8">
    <source>
        <dbReference type="Proteomes" id="UP001585053"/>
    </source>
</evidence>
<feature type="domain" description="ResB-like" evidence="6">
    <location>
        <begin position="1"/>
        <end position="74"/>
    </location>
</feature>
<comment type="caution">
    <text evidence="7">The sequence shown here is derived from an EMBL/GenBank/DDBJ whole genome shotgun (WGS) entry which is preliminary data.</text>
</comment>
<proteinExistence type="predicted"/>
<comment type="subcellular location">
    <subcellularLocation>
        <location evidence="1">Membrane</location>
        <topology evidence="1">Multi-pass membrane protein</topology>
    </subcellularLocation>
</comment>
<evidence type="ECO:0000256" key="2">
    <source>
        <dbReference type="ARBA" id="ARBA00022692"/>
    </source>
</evidence>
<evidence type="ECO:0000256" key="5">
    <source>
        <dbReference type="ARBA" id="ARBA00023136"/>
    </source>
</evidence>
<feature type="non-terminal residue" evidence="7">
    <location>
        <position position="74"/>
    </location>
</feature>
<dbReference type="RefSeq" id="WP_376737954.1">
    <property type="nucleotide sequence ID" value="NZ_JAYMRS010000042.1"/>
</dbReference>
<keyword evidence="5" id="KW-0472">Membrane</keyword>
<dbReference type="EMBL" id="JAYMRS010000042">
    <property type="protein sequence ID" value="MFB8771140.1"/>
    <property type="molecule type" value="Genomic_DNA"/>
</dbReference>
<evidence type="ECO:0000256" key="4">
    <source>
        <dbReference type="ARBA" id="ARBA00022989"/>
    </source>
</evidence>
<evidence type="ECO:0000256" key="3">
    <source>
        <dbReference type="ARBA" id="ARBA00022748"/>
    </source>
</evidence>
<keyword evidence="4" id="KW-1133">Transmembrane helix</keyword>
<dbReference type="Proteomes" id="UP001585053">
    <property type="component" value="Unassembled WGS sequence"/>
</dbReference>